<sequence length="231" mass="26836">MNSQAKAIEELISRQPENKILTANQVYSHLPERFSEQAFYQTLTRLTQRGELCHLTKGLYYRPRRSRFGVVPLGEQTIIDHYTENGQGMVIGYRLYHQHGLTTQISKNVELLSNVLQENKKTVGNAKVSRLDLNFDDAICNAIATLEILQNYRNIEDINRQQMAEYMKKFALNYSEEAILTVLSHRKYKKSTIAFLAAFLDFWNTKHTLQQYLSRLSAYDVPQMEELYAST</sequence>
<dbReference type="RefSeq" id="WP_074670530.1">
    <property type="nucleotide sequence ID" value="NZ_FNQG01000002.1"/>
</dbReference>
<evidence type="ECO:0000313" key="2">
    <source>
        <dbReference type="Proteomes" id="UP000183469"/>
    </source>
</evidence>
<evidence type="ECO:0000313" key="1">
    <source>
        <dbReference type="EMBL" id="SDZ76486.1"/>
    </source>
</evidence>
<proteinExistence type="predicted"/>
<gene>
    <name evidence="1" type="ORF">SAMN05660648_00440</name>
</gene>
<evidence type="ECO:0008006" key="3">
    <source>
        <dbReference type="Google" id="ProtNLM"/>
    </source>
</evidence>
<reference evidence="1 2" key="1">
    <citation type="submission" date="2016-10" db="EMBL/GenBank/DDBJ databases">
        <authorList>
            <person name="de Groot N.N."/>
        </authorList>
    </citation>
    <scope>NUCLEOTIDE SEQUENCE [LARGE SCALE GENOMIC DNA]</scope>
    <source>
        <strain evidence="1 2">DSM 2872</strain>
    </source>
</reference>
<organism evidence="1 2">
    <name type="scientific">Selenomonas ruminantium</name>
    <dbReference type="NCBI Taxonomy" id="971"/>
    <lineage>
        <taxon>Bacteria</taxon>
        <taxon>Bacillati</taxon>
        <taxon>Bacillota</taxon>
        <taxon>Negativicutes</taxon>
        <taxon>Selenomonadales</taxon>
        <taxon>Selenomonadaceae</taxon>
        <taxon>Selenomonas</taxon>
    </lineage>
</organism>
<dbReference type="EMBL" id="FNQG01000002">
    <property type="protein sequence ID" value="SDZ76486.1"/>
    <property type="molecule type" value="Genomic_DNA"/>
</dbReference>
<dbReference type="AlphaFoldDB" id="A0A1H3VNX8"/>
<dbReference type="Proteomes" id="UP000183469">
    <property type="component" value="Unassembled WGS sequence"/>
</dbReference>
<protein>
    <recommendedName>
        <fullName evidence="3">Transcriptional regulator, AbiEi antitoxin, Type IV TA system</fullName>
    </recommendedName>
</protein>
<dbReference type="OrthoDB" id="9802612at2"/>
<name>A0A1H3VNX8_SELRU</name>
<accession>A0A1H3VNX8</accession>